<reference evidence="2 3" key="1">
    <citation type="submission" date="2017-04" db="EMBL/GenBank/DDBJ databases">
        <authorList>
            <person name="Afonso C.L."/>
            <person name="Miller P.J."/>
            <person name="Scott M.A."/>
            <person name="Spackman E."/>
            <person name="Goraichik I."/>
            <person name="Dimitrov K.M."/>
            <person name="Suarez D.L."/>
            <person name="Swayne D.E."/>
        </authorList>
    </citation>
    <scope>NUCLEOTIDE SEQUENCE [LARGE SCALE GENOMIC DNA]</scope>
    <source>
        <strain evidence="2 3">DSM 12555</strain>
    </source>
</reference>
<proteinExistence type="predicted"/>
<keyword evidence="3" id="KW-1185">Reference proteome</keyword>
<evidence type="ECO:0000313" key="3">
    <source>
        <dbReference type="Proteomes" id="UP000192468"/>
    </source>
</evidence>
<dbReference type="EMBL" id="FWXH01000002">
    <property type="protein sequence ID" value="SMC17133.1"/>
    <property type="molecule type" value="Genomic_DNA"/>
</dbReference>
<dbReference type="RefSeq" id="WP_084113451.1">
    <property type="nucleotide sequence ID" value="NZ_FWXH01000002.1"/>
</dbReference>
<gene>
    <name evidence="2" type="ORF">SAMN02745134_00243</name>
</gene>
<dbReference type="OrthoDB" id="4387735at2"/>
<name>A0A1W1WZW3_9CLOT</name>
<sequence>MIVLYDKFKTSDFDRNDLVLRNATKCEVTWEKNGQFQIDLVYLIIPGDTAWQSIVKGAIVKCPVPHMQDQLFRLNTPTKKMDENGTYFYVEATGYHITYDLAANFLEDVRPTGKTGIEAGEYILENTQYSHPFNWTSDIDTVGTAYYVRQNPIDALIGDKDNAYKNVWGGELVRDNFTIGMFNQAGENRGVTIRYSKNLTGFEQSADDSNMITRAMPYITDDSNSTDDSTTSTDSSITPVIALPERFIDSPKINDYANIYVKDVEVTLTDAQKTLNTDQKYQVMRDYVNNLYANSNVDVPVYSYSVNFLELCKTEEYKDYAVLEEVHPYDFVVIKALDIDVIAELVGYTYDSITKLYEEVTLGNVRNDIIRSNQKSLFQISQQNQNNIKILQAQMGDIPGTILNVATSTTSGGNNLFDHAVAEDKYLSEWITAGATVVEDDSLHDADKVWKLPPNTSLSKSDVLVNPNNYKNQQLMFSLQAKYNGLTITDNGQYNVPNQTNALLGALDAVIKRCLVDTTGTTWTFNNSNTGLISERIGVTAGTAITINNTQGYPYTIHAWDNKNNQLADFTTGPIPTNVFQISVEILQSISPLSLTGFSIFETNSYTAQAVSFLYANKTDCDWQVQEQNFQLMTEHPSDIIEQINFRASNGDANGTAYIAAFMINTGAVRSDFSQSSNDTVETLRAHQIVADYIQAKKADIDDLHATNATVQNLSATYATITNLNATNETVQNLTANVGKFADLTTGTLKAGIITADSAIIANGAIGNAQIANAAIQTANIALGAITTALIGTGAVGTEQVANESITDGKIVTLTANKLTAGTIDASYITVTNLDCANLTVGTINGQQIAPGAITATQLANGAVGTSQLTTTINNTINNAVSNASTALTNAQTALTTANGKNKTFYGSTTPTGMISGDLWMKPVTGGISPEQYNGSAWVSVTDVATTNAASAASTAQTAATNAATAASNAQSSVNNLQIGGTNLVPNGHADFGTTHWSADGTAEDPIRGNVFSKNNSATTENYLMSVPFKVLPNTMYTVQAVIGIDANATNINFYVLGSKVYHSDGTYDYVNGDFAPNAAPNTSYTKYTGTFTTASDQTYAFIRIDHNGSKTSGILSTLWATAIQLEQGNKATDWTPSLADTQDAGYLTTGTLSADRIAANTITGNKIAGNTILASNLVAGTLTSTSGVFGTIDASILNTGTLNANRIAGGSIDATKLVTGCITSASGVVGALDAGTITTGTLNANRIASSSITVDKLFIGDGANLAAVNEMTGAIASANQYSSNIISGGYITRSDNSTGYLMITNKTALAFSPNDQLYFEFLAVSDVSVNCNFTVWVYDTSGAYLMETDSAYFNIGTTESKVTGYITTPNYNPSTAGQFVAGINNIAGKNIKIRKVFLRHVTPGVLIQDGAITASKITASTITGDRIAGSTITAGNILANTITANQIAGQTITATQLASRTITADKIVANAITANEIAAQTITGNKISANTIVAGNIQANTITSTQIASNTITAGNLLSGTITATSACIGSLNATWLTTGTLNASLVNVTNINASNITTGQLSANHISGGTLTLGGSGNGNGLSLVKNASNQEVVRLDANGLTITLQQVSGGLLANAFNIKAYDGTSLMNIDGDGQLIYHGVIEVTSGTDNLTFDSRNLYFDNDTLNMGIGTGDGSDWNTYNAYIQCWDGLAFGSQAPYDGTTAFKPKILFNCRSGNIDTWGHLQVAGTKNRVVKTSSHGTRALSAYETAECYFGDIGRNKLVDGQCIINIDPIFMETSNTNSQYEIKTWAYGNGMVWVETSDMYPAYFIVHGTTDIEFGYEIIAKQLGYESDRLEIVNNM</sequence>
<evidence type="ECO:0000259" key="1">
    <source>
        <dbReference type="Pfam" id="PF06605"/>
    </source>
</evidence>
<dbReference type="InterPro" id="IPR010572">
    <property type="entry name" value="Tail_dom"/>
</dbReference>
<dbReference type="STRING" id="1121291.SAMN02745134_00243"/>
<feature type="domain" description="Tail spike" evidence="1">
    <location>
        <begin position="100"/>
        <end position="372"/>
    </location>
</feature>
<dbReference type="Proteomes" id="UP000192468">
    <property type="component" value="Unassembled WGS sequence"/>
</dbReference>
<dbReference type="InterPro" id="IPR007119">
    <property type="entry name" value="Phage_tail_spike_N"/>
</dbReference>
<evidence type="ECO:0000313" key="2">
    <source>
        <dbReference type="EMBL" id="SMC17133.1"/>
    </source>
</evidence>
<protein>
    <submittedName>
        <fullName evidence="2">Phage minor structural protein, N-terminal region</fullName>
    </submittedName>
</protein>
<dbReference type="Pfam" id="PF06605">
    <property type="entry name" value="Prophage_tail"/>
    <property type="match status" value="1"/>
</dbReference>
<organism evidence="2 3">
    <name type="scientific">Clostridium acidisoli DSM 12555</name>
    <dbReference type="NCBI Taxonomy" id="1121291"/>
    <lineage>
        <taxon>Bacteria</taxon>
        <taxon>Bacillati</taxon>
        <taxon>Bacillota</taxon>
        <taxon>Clostridia</taxon>
        <taxon>Eubacteriales</taxon>
        <taxon>Clostridiaceae</taxon>
        <taxon>Clostridium</taxon>
    </lineage>
</organism>
<accession>A0A1W1WZW3</accession>
<dbReference type="NCBIfam" id="TIGR01665">
    <property type="entry name" value="put_anti_recept"/>
    <property type="match status" value="1"/>
</dbReference>